<gene>
    <name evidence="1" type="ORF">LOTGIDRAFT_175770</name>
</gene>
<organism evidence="1 2">
    <name type="scientific">Lottia gigantea</name>
    <name type="common">Giant owl limpet</name>
    <dbReference type="NCBI Taxonomy" id="225164"/>
    <lineage>
        <taxon>Eukaryota</taxon>
        <taxon>Metazoa</taxon>
        <taxon>Spiralia</taxon>
        <taxon>Lophotrochozoa</taxon>
        <taxon>Mollusca</taxon>
        <taxon>Gastropoda</taxon>
        <taxon>Patellogastropoda</taxon>
        <taxon>Lottioidea</taxon>
        <taxon>Lottiidae</taxon>
        <taxon>Lottia</taxon>
    </lineage>
</organism>
<accession>V3ZJS5</accession>
<dbReference type="RefSeq" id="XP_009057773.1">
    <property type="nucleotide sequence ID" value="XM_009059525.1"/>
</dbReference>
<evidence type="ECO:0000313" key="1">
    <source>
        <dbReference type="EMBL" id="ESO91538.1"/>
    </source>
</evidence>
<dbReference type="EMBL" id="KB202248">
    <property type="protein sequence ID" value="ESO91538.1"/>
    <property type="molecule type" value="Genomic_DNA"/>
</dbReference>
<dbReference type="Proteomes" id="UP000030746">
    <property type="component" value="Unassembled WGS sequence"/>
</dbReference>
<dbReference type="GeneID" id="20243373"/>
<name>V3ZJS5_LOTGI</name>
<dbReference type="AlphaFoldDB" id="V3ZJS5"/>
<dbReference type="OrthoDB" id="6286987at2759"/>
<reference evidence="1 2" key="1">
    <citation type="journal article" date="2013" name="Nature">
        <title>Insights into bilaterian evolution from three spiralian genomes.</title>
        <authorList>
            <person name="Simakov O."/>
            <person name="Marletaz F."/>
            <person name="Cho S.J."/>
            <person name="Edsinger-Gonzales E."/>
            <person name="Havlak P."/>
            <person name="Hellsten U."/>
            <person name="Kuo D.H."/>
            <person name="Larsson T."/>
            <person name="Lv J."/>
            <person name="Arendt D."/>
            <person name="Savage R."/>
            <person name="Osoegawa K."/>
            <person name="de Jong P."/>
            <person name="Grimwood J."/>
            <person name="Chapman J.A."/>
            <person name="Shapiro H."/>
            <person name="Aerts A."/>
            <person name="Otillar R.P."/>
            <person name="Terry A.Y."/>
            <person name="Boore J.L."/>
            <person name="Grigoriev I.V."/>
            <person name="Lindberg D.R."/>
            <person name="Seaver E.C."/>
            <person name="Weisblat D.A."/>
            <person name="Putnam N.H."/>
            <person name="Rokhsar D.S."/>
        </authorList>
    </citation>
    <scope>NUCLEOTIDE SEQUENCE [LARGE SCALE GENOMIC DNA]</scope>
</reference>
<evidence type="ECO:0000313" key="2">
    <source>
        <dbReference type="Proteomes" id="UP000030746"/>
    </source>
</evidence>
<sequence>MSAPLTCITDRGNRVEKSEGIISTYAGIKPWTFRESLDILMETFYTEIEKLRDQTLQGQTKNVNCKALHQSVKALCAILAKIETTEITKAIDRLNSIISQLNKPNDPMSQSTDRDTVDAIHAAIRCSVIEEFEESVDGLVTSVKQLIRMYCQTFHTDFIMGTTVGVPKVKKTLRKLSENSQKSNKSPTFCEKYCLTYNII</sequence>
<proteinExistence type="predicted"/>
<dbReference type="STRING" id="225164.V3ZJS5"/>
<protein>
    <submittedName>
        <fullName evidence="1">Uncharacterized protein</fullName>
    </submittedName>
</protein>
<dbReference type="HOGENOM" id="CLU_1367600_0_0_1"/>
<dbReference type="CTD" id="20243373"/>
<dbReference type="KEGG" id="lgi:LOTGIDRAFT_175770"/>
<keyword evidence="2" id="KW-1185">Reference proteome</keyword>